<gene>
    <name evidence="2" type="ORF">GCM10009114_34770</name>
</gene>
<keyword evidence="1" id="KW-0472">Membrane</keyword>
<keyword evidence="1" id="KW-1133">Transmembrane helix</keyword>
<reference evidence="2 3" key="1">
    <citation type="journal article" date="2019" name="Int. J. Syst. Evol. Microbiol.">
        <title>The Global Catalogue of Microorganisms (GCM) 10K type strain sequencing project: providing services to taxonomists for standard genome sequencing and annotation.</title>
        <authorList>
            <consortium name="The Broad Institute Genomics Platform"/>
            <consortium name="The Broad Institute Genome Sequencing Center for Infectious Disease"/>
            <person name="Wu L."/>
            <person name="Ma J."/>
        </authorList>
    </citation>
    <scope>NUCLEOTIDE SEQUENCE [LARGE SCALE GENOMIC DNA]</scope>
    <source>
        <strain evidence="2 3">JCM 15896</strain>
    </source>
</reference>
<accession>A0ABN1LTA1</accession>
<feature type="transmembrane region" description="Helical" evidence="1">
    <location>
        <begin position="28"/>
        <end position="51"/>
    </location>
</feature>
<keyword evidence="1" id="KW-0812">Transmembrane</keyword>
<sequence>MKNLASITFLVFLVPFLGKQYLPEFFSLWYMQWFVLAAFISLSVLLPFGFAKSLLIPKYKQQSYLFLLLFLLVSALNTVSYNGFDTINTIFTISNSTQSIPKQASIAAVEHEKANVREAMAQAIYLEHGLSIVYKDSSNELNLYKPTTLDEQKYNEAHITAEKAKTLIAQVTAQKKEVMYALLWLHLSFFVIFLTTFAWGRRKASRVAGGL</sequence>
<evidence type="ECO:0000313" key="3">
    <source>
        <dbReference type="Proteomes" id="UP001500359"/>
    </source>
</evidence>
<proteinExistence type="predicted"/>
<evidence type="ECO:0000256" key="1">
    <source>
        <dbReference type="SAM" id="Phobius"/>
    </source>
</evidence>
<protein>
    <submittedName>
        <fullName evidence="2">Uncharacterized protein</fullName>
    </submittedName>
</protein>
<organism evidence="2 3">
    <name type="scientific">Aliiglaciecola litoralis</name>
    <dbReference type="NCBI Taxonomy" id="582857"/>
    <lineage>
        <taxon>Bacteria</taxon>
        <taxon>Pseudomonadati</taxon>
        <taxon>Pseudomonadota</taxon>
        <taxon>Gammaproteobacteria</taxon>
        <taxon>Alteromonadales</taxon>
        <taxon>Alteromonadaceae</taxon>
        <taxon>Aliiglaciecola</taxon>
    </lineage>
</organism>
<name>A0ABN1LTA1_9ALTE</name>
<evidence type="ECO:0000313" key="2">
    <source>
        <dbReference type="EMBL" id="GAA0859830.1"/>
    </source>
</evidence>
<dbReference type="EMBL" id="BAAAFD010000015">
    <property type="protein sequence ID" value="GAA0859830.1"/>
    <property type="molecule type" value="Genomic_DNA"/>
</dbReference>
<feature type="transmembrane region" description="Helical" evidence="1">
    <location>
        <begin position="63"/>
        <end position="84"/>
    </location>
</feature>
<keyword evidence="3" id="KW-1185">Reference proteome</keyword>
<comment type="caution">
    <text evidence="2">The sequence shown here is derived from an EMBL/GenBank/DDBJ whole genome shotgun (WGS) entry which is preliminary data.</text>
</comment>
<dbReference type="RefSeq" id="WP_343862297.1">
    <property type="nucleotide sequence ID" value="NZ_BAAAFD010000015.1"/>
</dbReference>
<feature type="transmembrane region" description="Helical" evidence="1">
    <location>
        <begin position="178"/>
        <end position="199"/>
    </location>
</feature>
<dbReference type="Proteomes" id="UP001500359">
    <property type="component" value="Unassembled WGS sequence"/>
</dbReference>